<evidence type="ECO:0000256" key="1">
    <source>
        <dbReference type="SAM" id="Phobius"/>
    </source>
</evidence>
<keyword evidence="1" id="KW-1133">Transmembrane helix</keyword>
<dbReference type="EMBL" id="SMAA01000024">
    <property type="protein sequence ID" value="TCS76156.1"/>
    <property type="molecule type" value="Genomic_DNA"/>
</dbReference>
<evidence type="ECO:0000313" key="2">
    <source>
        <dbReference type="EMBL" id="TCS76156.1"/>
    </source>
</evidence>
<evidence type="ECO:0000313" key="3">
    <source>
        <dbReference type="Proteomes" id="UP000295188"/>
    </source>
</evidence>
<dbReference type="Proteomes" id="UP000295188">
    <property type="component" value="Unassembled WGS sequence"/>
</dbReference>
<gene>
    <name evidence="2" type="ORF">EDC37_1242</name>
</gene>
<dbReference type="AlphaFoldDB" id="A0A4R3K227"/>
<feature type="transmembrane region" description="Helical" evidence="1">
    <location>
        <begin position="45"/>
        <end position="63"/>
    </location>
</feature>
<organism evidence="2 3">
    <name type="scientific">Pectinatus cerevisiiphilus</name>
    <dbReference type="NCBI Taxonomy" id="86956"/>
    <lineage>
        <taxon>Bacteria</taxon>
        <taxon>Bacillati</taxon>
        <taxon>Bacillota</taxon>
        <taxon>Negativicutes</taxon>
        <taxon>Selenomonadales</taxon>
        <taxon>Selenomonadaceae</taxon>
        <taxon>Pectinatus</taxon>
    </lineage>
</organism>
<comment type="caution">
    <text evidence="2">The sequence shown here is derived from an EMBL/GenBank/DDBJ whole genome shotgun (WGS) entry which is preliminary data.</text>
</comment>
<feature type="transmembrane region" description="Helical" evidence="1">
    <location>
        <begin position="12"/>
        <end position="33"/>
    </location>
</feature>
<keyword evidence="1" id="KW-0812">Transmembrane</keyword>
<accession>A0A4R3K227</accession>
<name>A0A4R3K227_9FIRM</name>
<keyword evidence="1" id="KW-0472">Membrane</keyword>
<proteinExistence type="predicted"/>
<keyword evidence="3" id="KW-1185">Reference proteome</keyword>
<protein>
    <submittedName>
        <fullName evidence="2">Uncharacterized protein</fullName>
    </submittedName>
</protein>
<sequence>MRLLFENDGGGHISSLINVLIVAAVLMFVYKSMAKGAGSGFNNTLILGVAAAAVVLAVLKIFLARRKKK</sequence>
<reference evidence="2 3" key="1">
    <citation type="submission" date="2019-03" db="EMBL/GenBank/DDBJ databases">
        <title>Genomic Encyclopedia of Type Strains, Phase IV (KMG-IV): sequencing the most valuable type-strain genomes for metagenomic binning, comparative biology and taxonomic classification.</title>
        <authorList>
            <person name="Goeker M."/>
        </authorList>
    </citation>
    <scope>NUCLEOTIDE SEQUENCE [LARGE SCALE GENOMIC DNA]</scope>
    <source>
        <strain evidence="2 3">DSM 20467</strain>
    </source>
</reference>